<comment type="subcellular location">
    <subcellularLocation>
        <location evidence="1">Secreted</location>
    </subcellularLocation>
</comment>
<dbReference type="InterPro" id="IPR011049">
    <property type="entry name" value="Serralysin-like_metalloprot_C"/>
</dbReference>
<evidence type="ECO:0000256" key="7">
    <source>
        <dbReference type="ARBA" id="ARBA00022833"/>
    </source>
</evidence>
<sequence length="532" mass="54354">MTETTDPVKGLVAGYGAASPAWSWNATVGYGRPSVVTFAFVAAPGPGEWQLSPLGAPARAAVRLALDAWAAACGVSFQEVTDTGNGGAAMLRFALDSSVPAGFAAWANLPTAGTDSSELGFKPDFDWNAAAAGNWLFEVMLHEIGHALGLKHPFDTVWGGSGYTLVPWLDDNQNTVMSYSNATGTYRATPGAFDTAAAGYLYGTDLAEQTDGITWSFDAATQTLRFTGSAARETIAGTHARDVIVGGGGDDLLDGLLGDDRLYGGAGRDTLRGAKGSDLLNGGGGNDSLLGGEGRDTLEGGAGHDTLSGQWGDDLVLARADGDLLLADWNGSDTADYRRAPGPIHAVAMGGPDFLVLVTGGGGTDTIQGGYETLVGSGFGDLIELGAGSAVQVVRGGGGDDTVAGGPWRDVLVGGAGRDVFRCGAWWETGNTLATADVIRDFSVSTSTLPGAFVDRLDLSAIDAIPATPGDDAFVFRGTAGFTGAGQIRAQAVAAGTLLRLNLDADTTTTEAMILLKGFADPALLQAADFLL</sequence>
<dbReference type="Pfam" id="PF00413">
    <property type="entry name" value="Peptidase_M10"/>
    <property type="match status" value="1"/>
</dbReference>
<dbReference type="GO" id="GO:0004222">
    <property type="term" value="F:metalloendopeptidase activity"/>
    <property type="evidence" value="ECO:0007669"/>
    <property type="project" value="InterPro"/>
</dbReference>
<comment type="similarity">
    <text evidence="2">Belongs to the peptidase M10B family.</text>
</comment>
<evidence type="ECO:0000256" key="5">
    <source>
        <dbReference type="ARBA" id="ARBA00022723"/>
    </source>
</evidence>
<keyword evidence="10" id="KW-0482">Metalloprotease</keyword>
<dbReference type="PROSITE" id="PS00330">
    <property type="entry name" value="HEMOLYSIN_CALCIUM"/>
    <property type="match status" value="3"/>
</dbReference>
<evidence type="ECO:0000256" key="1">
    <source>
        <dbReference type="ARBA" id="ARBA00004613"/>
    </source>
</evidence>
<evidence type="ECO:0000256" key="8">
    <source>
        <dbReference type="SAM" id="MobiDB-lite"/>
    </source>
</evidence>
<feature type="region of interest" description="Disordered" evidence="8">
    <location>
        <begin position="274"/>
        <end position="305"/>
    </location>
</feature>
<dbReference type="Gene3D" id="3.40.390.10">
    <property type="entry name" value="Collagenase (Catalytic Domain)"/>
    <property type="match status" value="1"/>
</dbReference>
<dbReference type="RefSeq" id="WP_188900105.1">
    <property type="nucleotide sequence ID" value="NZ_BMKS01000005.1"/>
</dbReference>
<dbReference type="InterPro" id="IPR006026">
    <property type="entry name" value="Peptidase_Metallo"/>
</dbReference>
<keyword evidence="4" id="KW-0645">Protease</keyword>
<evidence type="ECO:0000313" key="11">
    <source>
        <dbReference type="Proteomes" id="UP000597507"/>
    </source>
</evidence>
<protein>
    <submittedName>
        <fullName evidence="10">Metalloprotease</fullName>
    </submittedName>
</protein>
<gene>
    <name evidence="10" type="ORF">GCM10010964_22270</name>
</gene>
<keyword evidence="11" id="KW-1185">Reference proteome</keyword>
<dbReference type="GO" id="GO:0031012">
    <property type="term" value="C:extracellular matrix"/>
    <property type="evidence" value="ECO:0007669"/>
    <property type="project" value="InterPro"/>
</dbReference>
<comment type="caution">
    <text evidence="10">The sequence shown here is derived from an EMBL/GenBank/DDBJ whole genome shotgun (WGS) entry which is preliminary data.</text>
</comment>
<evidence type="ECO:0000313" key="10">
    <source>
        <dbReference type="EMBL" id="GGG33893.1"/>
    </source>
</evidence>
<dbReference type="GO" id="GO:0005576">
    <property type="term" value="C:extracellular region"/>
    <property type="evidence" value="ECO:0007669"/>
    <property type="project" value="UniProtKB-SubCell"/>
</dbReference>
<accession>A0A8J3EDU2</accession>
<dbReference type="Gene3D" id="2.150.10.10">
    <property type="entry name" value="Serralysin-like metalloprotease, C-terminal"/>
    <property type="match status" value="3"/>
</dbReference>
<dbReference type="GO" id="GO:0008270">
    <property type="term" value="F:zinc ion binding"/>
    <property type="evidence" value="ECO:0007669"/>
    <property type="project" value="InterPro"/>
</dbReference>
<dbReference type="SUPFAM" id="SSF51120">
    <property type="entry name" value="beta-Roll"/>
    <property type="match status" value="2"/>
</dbReference>
<dbReference type="PANTHER" id="PTHR38340:SF1">
    <property type="entry name" value="S-LAYER PROTEIN"/>
    <property type="match status" value="1"/>
</dbReference>
<dbReference type="PANTHER" id="PTHR38340">
    <property type="entry name" value="S-LAYER PROTEIN"/>
    <property type="match status" value="1"/>
</dbReference>
<reference evidence="10 11" key="1">
    <citation type="journal article" date="2014" name="Int. J. Syst. Evol. Microbiol.">
        <title>Complete genome sequence of Corynebacterium casei LMG S-19264T (=DSM 44701T), isolated from a smear-ripened cheese.</title>
        <authorList>
            <consortium name="US DOE Joint Genome Institute (JGI-PGF)"/>
            <person name="Walter F."/>
            <person name="Albersmeier A."/>
            <person name="Kalinowski J."/>
            <person name="Ruckert C."/>
        </authorList>
    </citation>
    <scope>NUCLEOTIDE SEQUENCE [LARGE SCALE GENOMIC DNA]</scope>
    <source>
        <strain evidence="10 11">CGMCC 1.16330</strain>
    </source>
</reference>
<evidence type="ECO:0000256" key="3">
    <source>
        <dbReference type="ARBA" id="ARBA00022525"/>
    </source>
</evidence>
<keyword evidence="5" id="KW-0479">Metal-binding</keyword>
<evidence type="ECO:0000259" key="9">
    <source>
        <dbReference type="SMART" id="SM00235"/>
    </source>
</evidence>
<organism evidence="10 11">
    <name type="scientific">Caldovatus sediminis</name>
    <dbReference type="NCBI Taxonomy" id="2041189"/>
    <lineage>
        <taxon>Bacteria</taxon>
        <taxon>Pseudomonadati</taxon>
        <taxon>Pseudomonadota</taxon>
        <taxon>Alphaproteobacteria</taxon>
        <taxon>Acetobacterales</taxon>
        <taxon>Roseomonadaceae</taxon>
        <taxon>Caldovatus</taxon>
    </lineage>
</organism>
<dbReference type="InterPro" id="IPR050557">
    <property type="entry name" value="RTX_toxin/Mannuronan_C5-epim"/>
</dbReference>
<dbReference type="EMBL" id="BMKS01000005">
    <property type="protein sequence ID" value="GGG33893.1"/>
    <property type="molecule type" value="Genomic_DNA"/>
</dbReference>
<dbReference type="InterPro" id="IPR024079">
    <property type="entry name" value="MetalloPept_cat_dom_sf"/>
</dbReference>
<keyword evidence="3" id="KW-0964">Secreted</keyword>
<dbReference type="InterPro" id="IPR034033">
    <property type="entry name" value="Serralysin-like"/>
</dbReference>
<dbReference type="AlphaFoldDB" id="A0A8J3EDU2"/>
<dbReference type="Proteomes" id="UP000597507">
    <property type="component" value="Unassembled WGS sequence"/>
</dbReference>
<evidence type="ECO:0000256" key="2">
    <source>
        <dbReference type="ARBA" id="ARBA00009490"/>
    </source>
</evidence>
<evidence type="ECO:0000256" key="6">
    <source>
        <dbReference type="ARBA" id="ARBA00022801"/>
    </source>
</evidence>
<proteinExistence type="inferred from homology"/>
<dbReference type="SUPFAM" id="SSF55486">
    <property type="entry name" value="Metalloproteases ('zincins'), catalytic domain"/>
    <property type="match status" value="1"/>
</dbReference>
<dbReference type="SMART" id="SM00235">
    <property type="entry name" value="ZnMc"/>
    <property type="match status" value="1"/>
</dbReference>
<dbReference type="GO" id="GO:0005509">
    <property type="term" value="F:calcium ion binding"/>
    <property type="evidence" value="ECO:0007669"/>
    <property type="project" value="InterPro"/>
</dbReference>
<dbReference type="CDD" id="cd04277">
    <property type="entry name" value="ZnMc_serralysin_like"/>
    <property type="match status" value="1"/>
</dbReference>
<keyword evidence="6" id="KW-0378">Hydrolase</keyword>
<dbReference type="Pfam" id="PF00353">
    <property type="entry name" value="HemolysinCabind"/>
    <property type="match status" value="3"/>
</dbReference>
<feature type="domain" description="Peptidase metallopeptidase" evidence="9">
    <location>
        <begin position="29"/>
        <end position="188"/>
    </location>
</feature>
<dbReference type="InterPro" id="IPR001343">
    <property type="entry name" value="Hemolysn_Ca-bd"/>
</dbReference>
<dbReference type="InterPro" id="IPR001818">
    <property type="entry name" value="Pept_M10_metallopeptidase"/>
</dbReference>
<evidence type="ECO:0000256" key="4">
    <source>
        <dbReference type="ARBA" id="ARBA00022670"/>
    </source>
</evidence>
<name>A0A8J3EDU2_9PROT</name>
<dbReference type="InterPro" id="IPR018511">
    <property type="entry name" value="Hemolysin-typ_Ca-bd_CS"/>
</dbReference>
<keyword evidence="7" id="KW-0862">Zinc</keyword>
<dbReference type="GO" id="GO:0006508">
    <property type="term" value="P:proteolysis"/>
    <property type="evidence" value="ECO:0007669"/>
    <property type="project" value="UniProtKB-KW"/>
</dbReference>
<dbReference type="PRINTS" id="PR00313">
    <property type="entry name" value="CABNDNGRPT"/>
</dbReference>